<dbReference type="InterPro" id="IPR001506">
    <property type="entry name" value="Peptidase_M12A"/>
</dbReference>
<feature type="binding site" evidence="8">
    <location>
        <position position="253"/>
    </location>
    <ligand>
        <name>Zn(2+)</name>
        <dbReference type="ChEBI" id="CHEBI:29105"/>
        <note>catalytic</note>
    </ligand>
</feature>
<comment type="cofactor">
    <cofactor evidence="8 9">
        <name>Zn(2+)</name>
        <dbReference type="ChEBI" id="CHEBI:29105"/>
    </cofactor>
    <text evidence="8 9">Binds 1 zinc ion per subunit.</text>
</comment>
<accession>A0AAV7IRR9</accession>
<evidence type="ECO:0000259" key="10">
    <source>
        <dbReference type="PROSITE" id="PS51864"/>
    </source>
</evidence>
<evidence type="ECO:0000256" key="1">
    <source>
        <dbReference type="ARBA" id="ARBA00022536"/>
    </source>
</evidence>
<dbReference type="GO" id="GO:0006508">
    <property type="term" value="P:proteolysis"/>
    <property type="evidence" value="ECO:0007669"/>
    <property type="project" value="UniProtKB-KW"/>
</dbReference>
<dbReference type="EC" id="3.4.24.-" evidence="9"/>
<evidence type="ECO:0000256" key="4">
    <source>
        <dbReference type="ARBA" id="ARBA00022801"/>
    </source>
</evidence>
<dbReference type="InterPro" id="IPR000859">
    <property type="entry name" value="CUB_dom"/>
</dbReference>
<sequence>MVYFKEENLLDKSLRAAHMEELRRKAYRRRLFNEQAAKLVARTPSLRDEVAWRVDHLNAKWELVEQIMAPAQPTSDQQDVSADFEHEVKCLRKWLREMESRLQPLSFQVNWTFLKLEEKATEHMSTGNETQLEENFELNEEFNRSKKSVVLKDTRRLWNNGIIPYEFKDVYTGPQRRLILQAMRRWEEASCIKFVRRNEKVHRSYLFITKLKCGCCSSVGKMKRRISFISVFGKCGKFGTILHELGHAIGFFHKHLHPDRDDYVKINFDTIKDAKVDTLNQSYNYDSTMHYSTIASSKLSGNQTIIPLQKVNGTIPDIGQRIKRSEGDILTANLLYNCSRNTDCIKEFLEIKSGYQENRTVIDRYFGKVNAVSIISNNWLTITFAGIQSEESSLDFSIRYQSFCGSYIQLHSNQTYYLESPNYPDDYKRYKLASAREGRNKNAPLIRTYCGRKESLEIASLMRRVYLMFFSDGSKQAGGFSAAISAVPV</sequence>
<evidence type="ECO:0000256" key="6">
    <source>
        <dbReference type="ARBA" id="ARBA00023049"/>
    </source>
</evidence>
<dbReference type="Gene3D" id="3.40.390.10">
    <property type="entry name" value="Collagenase (Catalytic Domain)"/>
    <property type="match status" value="1"/>
</dbReference>
<dbReference type="SUPFAM" id="SSF49854">
    <property type="entry name" value="Spermadhesin, CUB domain"/>
    <property type="match status" value="2"/>
</dbReference>
<feature type="domain" description="Peptidase M12A" evidence="10">
    <location>
        <begin position="149"/>
        <end position="339"/>
    </location>
</feature>
<gene>
    <name evidence="11" type="ORF">KQX54_018020</name>
</gene>
<dbReference type="InterPro" id="IPR035914">
    <property type="entry name" value="Sperma_CUB_dom_sf"/>
</dbReference>
<feature type="active site" evidence="8">
    <location>
        <position position="244"/>
    </location>
</feature>
<dbReference type="SUPFAM" id="SSF55486">
    <property type="entry name" value="Metalloproteases ('zincins'), catalytic domain"/>
    <property type="match status" value="1"/>
</dbReference>
<feature type="disulfide bond" evidence="8">
    <location>
        <begin position="213"/>
        <end position="235"/>
    </location>
</feature>
<dbReference type="InterPro" id="IPR024079">
    <property type="entry name" value="MetalloPept_cat_dom_sf"/>
</dbReference>
<dbReference type="SMART" id="SM00235">
    <property type="entry name" value="ZnMc"/>
    <property type="match status" value="1"/>
</dbReference>
<evidence type="ECO:0000256" key="2">
    <source>
        <dbReference type="ARBA" id="ARBA00022670"/>
    </source>
</evidence>
<keyword evidence="5 8" id="KW-0862">Zinc</keyword>
<keyword evidence="12" id="KW-1185">Reference proteome</keyword>
<keyword evidence="2 8" id="KW-0645">Protease</keyword>
<dbReference type="PRINTS" id="PR00480">
    <property type="entry name" value="ASTACIN"/>
</dbReference>
<dbReference type="CDD" id="cd00041">
    <property type="entry name" value="CUB"/>
    <property type="match status" value="1"/>
</dbReference>
<dbReference type="PROSITE" id="PS51864">
    <property type="entry name" value="ASTACIN"/>
    <property type="match status" value="1"/>
</dbReference>
<evidence type="ECO:0000313" key="12">
    <source>
        <dbReference type="Proteomes" id="UP000826195"/>
    </source>
</evidence>
<evidence type="ECO:0000256" key="7">
    <source>
        <dbReference type="ARBA" id="ARBA00023157"/>
    </source>
</evidence>
<evidence type="ECO:0000256" key="3">
    <source>
        <dbReference type="ARBA" id="ARBA00022723"/>
    </source>
</evidence>
<dbReference type="AlphaFoldDB" id="A0AAV7IRR9"/>
<keyword evidence="1" id="KW-0245">EGF-like domain</keyword>
<reference evidence="11 12" key="1">
    <citation type="journal article" date="2021" name="J. Hered.">
        <title>A chromosome-level genome assembly of the parasitoid wasp, Cotesia glomerata (Hymenoptera: Braconidae).</title>
        <authorList>
            <person name="Pinto B.J."/>
            <person name="Weis J.J."/>
            <person name="Gamble T."/>
            <person name="Ode P.J."/>
            <person name="Paul R."/>
            <person name="Zaspel J.M."/>
        </authorList>
    </citation>
    <scope>NUCLEOTIDE SEQUENCE [LARGE SCALE GENOMIC DNA]</scope>
    <source>
        <strain evidence="11">CgM1</strain>
    </source>
</reference>
<dbReference type="SUPFAM" id="SSF46966">
    <property type="entry name" value="Spectrin repeat"/>
    <property type="match status" value="1"/>
</dbReference>
<dbReference type="Gene3D" id="2.60.120.290">
    <property type="entry name" value="Spermadhesin, CUB domain"/>
    <property type="match status" value="1"/>
</dbReference>
<dbReference type="Pfam" id="PF01400">
    <property type="entry name" value="Astacin"/>
    <property type="match status" value="1"/>
</dbReference>
<dbReference type="InterPro" id="IPR006026">
    <property type="entry name" value="Peptidase_Metallo"/>
</dbReference>
<comment type="caution">
    <text evidence="11">The sequence shown here is derived from an EMBL/GenBank/DDBJ whole genome shotgun (WGS) entry which is preliminary data.</text>
</comment>
<dbReference type="EMBL" id="JAHXZJ010001119">
    <property type="protein sequence ID" value="KAH0555365.1"/>
    <property type="molecule type" value="Genomic_DNA"/>
</dbReference>
<dbReference type="GO" id="GO:0008270">
    <property type="term" value="F:zinc ion binding"/>
    <property type="evidence" value="ECO:0007669"/>
    <property type="project" value="UniProtKB-UniRule"/>
</dbReference>
<evidence type="ECO:0000256" key="5">
    <source>
        <dbReference type="ARBA" id="ARBA00022833"/>
    </source>
</evidence>
<evidence type="ECO:0000256" key="9">
    <source>
        <dbReference type="RuleBase" id="RU361183"/>
    </source>
</evidence>
<proteinExistence type="predicted"/>
<dbReference type="PANTHER" id="PTHR10127">
    <property type="entry name" value="DISCOIDIN, CUB, EGF, LAMININ , AND ZINC METALLOPROTEASE DOMAIN CONTAINING"/>
    <property type="match status" value="1"/>
</dbReference>
<keyword evidence="3 8" id="KW-0479">Metal-binding</keyword>
<feature type="binding site" evidence="8">
    <location>
        <position position="243"/>
    </location>
    <ligand>
        <name>Zn(2+)</name>
        <dbReference type="ChEBI" id="CHEBI:29105"/>
        <note>catalytic</note>
    </ligand>
</feature>
<name>A0AAV7IRR9_COTGL</name>
<protein>
    <recommendedName>
        <fullName evidence="9">Metalloendopeptidase</fullName>
        <ecNumber evidence="9">3.4.24.-</ecNumber>
    </recommendedName>
</protein>
<dbReference type="Pfam" id="PF00431">
    <property type="entry name" value="CUB"/>
    <property type="match status" value="2"/>
</dbReference>
<feature type="binding site" evidence="8">
    <location>
        <position position="247"/>
    </location>
    <ligand>
        <name>Zn(2+)</name>
        <dbReference type="ChEBI" id="CHEBI:29105"/>
        <note>catalytic</note>
    </ligand>
</feature>
<keyword evidence="4 8" id="KW-0378">Hydrolase</keyword>
<keyword evidence="6 8" id="KW-0482">Metalloprotease</keyword>
<dbReference type="PANTHER" id="PTHR10127:SF850">
    <property type="entry name" value="METALLOENDOPEPTIDASE"/>
    <property type="match status" value="1"/>
</dbReference>
<dbReference type="GO" id="GO:0004222">
    <property type="term" value="F:metalloendopeptidase activity"/>
    <property type="evidence" value="ECO:0007669"/>
    <property type="project" value="UniProtKB-UniRule"/>
</dbReference>
<dbReference type="Proteomes" id="UP000826195">
    <property type="component" value="Unassembled WGS sequence"/>
</dbReference>
<evidence type="ECO:0000313" key="11">
    <source>
        <dbReference type="EMBL" id="KAH0555365.1"/>
    </source>
</evidence>
<evidence type="ECO:0000256" key="8">
    <source>
        <dbReference type="PROSITE-ProRule" id="PRU01211"/>
    </source>
</evidence>
<keyword evidence="7 8" id="KW-1015">Disulfide bond</keyword>
<feature type="disulfide bond" evidence="8">
    <location>
        <begin position="215"/>
        <end position="216"/>
    </location>
</feature>
<comment type="caution">
    <text evidence="8">Lacks conserved residue(s) required for the propagation of feature annotation.</text>
</comment>
<organism evidence="11 12">
    <name type="scientific">Cotesia glomerata</name>
    <name type="common">Lepidopteran parasitic wasp</name>
    <name type="synonym">Apanteles glomeratus</name>
    <dbReference type="NCBI Taxonomy" id="32391"/>
    <lineage>
        <taxon>Eukaryota</taxon>
        <taxon>Metazoa</taxon>
        <taxon>Ecdysozoa</taxon>
        <taxon>Arthropoda</taxon>
        <taxon>Hexapoda</taxon>
        <taxon>Insecta</taxon>
        <taxon>Pterygota</taxon>
        <taxon>Neoptera</taxon>
        <taxon>Endopterygota</taxon>
        <taxon>Hymenoptera</taxon>
        <taxon>Apocrita</taxon>
        <taxon>Ichneumonoidea</taxon>
        <taxon>Braconidae</taxon>
        <taxon>Microgastrinae</taxon>
        <taxon>Cotesia</taxon>
    </lineage>
</organism>